<dbReference type="AlphaFoldDB" id="A0A816USU2"/>
<dbReference type="OrthoDB" id="10006997at2759"/>
<evidence type="ECO:0008006" key="5">
    <source>
        <dbReference type="Google" id="ProtNLM"/>
    </source>
</evidence>
<name>A0A816USU2_9BILA</name>
<evidence type="ECO:0000313" key="4">
    <source>
        <dbReference type="Proteomes" id="UP000663824"/>
    </source>
</evidence>
<dbReference type="SUPFAM" id="SSF53300">
    <property type="entry name" value="vWA-like"/>
    <property type="match status" value="1"/>
</dbReference>
<dbReference type="InterPro" id="IPR036465">
    <property type="entry name" value="vWFA_dom_sf"/>
</dbReference>
<protein>
    <recommendedName>
        <fullName evidence="5">VWFA domain-containing protein</fullName>
    </recommendedName>
</protein>
<dbReference type="Proteomes" id="UP000663824">
    <property type="component" value="Unassembled WGS sequence"/>
</dbReference>
<dbReference type="Proteomes" id="UP000676336">
    <property type="component" value="Unassembled WGS sequence"/>
</dbReference>
<organism evidence="2 4">
    <name type="scientific">Rotaria magnacalcarata</name>
    <dbReference type="NCBI Taxonomy" id="392030"/>
    <lineage>
        <taxon>Eukaryota</taxon>
        <taxon>Metazoa</taxon>
        <taxon>Spiralia</taxon>
        <taxon>Gnathifera</taxon>
        <taxon>Rotifera</taxon>
        <taxon>Eurotatoria</taxon>
        <taxon>Bdelloidea</taxon>
        <taxon>Philodinida</taxon>
        <taxon>Philodinidae</taxon>
        <taxon>Rotaria</taxon>
    </lineage>
</organism>
<evidence type="ECO:0000313" key="1">
    <source>
        <dbReference type="EMBL" id="CAF1446699.1"/>
    </source>
</evidence>
<accession>A0A816USU2</accession>
<evidence type="ECO:0000313" key="3">
    <source>
        <dbReference type="EMBL" id="CAF3792228.1"/>
    </source>
</evidence>
<dbReference type="Proteomes" id="UP000663834">
    <property type="component" value="Unassembled WGS sequence"/>
</dbReference>
<dbReference type="EMBL" id="CAJNRE010013223">
    <property type="protein sequence ID" value="CAF2117388.1"/>
    <property type="molecule type" value="Genomic_DNA"/>
</dbReference>
<reference evidence="2" key="1">
    <citation type="submission" date="2021-02" db="EMBL/GenBank/DDBJ databases">
        <authorList>
            <person name="Nowell W R."/>
        </authorList>
    </citation>
    <scope>NUCLEOTIDE SEQUENCE</scope>
</reference>
<gene>
    <name evidence="1" type="ORF">KQP761_LOCUS11786</name>
    <name evidence="2" type="ORF">MBJ925_LOCUS25244</name>
    <name evidence="3" type="ORF">SMN809_LOCUS698</name>
</gene>
<comment type="caution">
    <text evidence="2">The sequence shown here is derived from an EMBL/GenBank/DDBJ whole genome shotgun (WGS) entry which is preliminary data.</text>
</comment>
<dbReference type="CDD" id="cd00198">
    <property type="entry name" value="vWFA"/>
    <property type="match status" value="1"/>
</dbReference>
<sequence length="965" mass="110762">MATYFKTPFTVGGGEHHYIEVKVPKVDSSSGKNIICCVDVSGSMSGSPIRNVCAVLKDIYQRTKIEYPLFTYNTRADTTKTIKSVENTDLDANGGTSFSSIFTAIQNHLVNNQKSTTFIFMTDGQDTDSQDALKRAIQMLKLSISGLSKTIIIIFHVIGFGEVNNNFLDQVRKFGTKEGLFRYSTQSAELQSNFNDMFEYAMSAREFTIVINGQSYTSSSNEETVGFLIDNMTIDNTRIQEIIFKSPDGESKIPLQIMQPIRPIHVIRALTLVSPDNEESVHQIRTYLNSIIPTASADLMEKLELEQIKKEIDERMMEYTKLFTQIKMGQVPEQVKLKLSALRHDATFANAQRRKKLDLRINKNVDYFRKTDISGILEGYRKNIDQEGWNKIKEQKSDWVCTYSSDDIYEMMRKTSDNIMCLGILIERNEQAITSPTKGLKLISVSNTLISYDSFIAAMTLTKNSQQQLLQQQQQQADDSNYGLFAGINDTYCVVGQLHEKINAVIPLYINYEHMKRIRILEGIWLGYMFTLDSYGYDKEQEIGLLKLLYDIIILRTGTTRNKNLITEFEKVCHFIVTESIGFKSAYGEKTLKNFISSIHGRQNGTYDLSIPLIIGYLIGDLKTILMPVYYEYLRRYLHQNLPTDKINIIERLLYGDESQRVKTVASNQDTIGIDINQQDPDFVEKSFIQYFHDEMCKPIELIPETVTGKDRKLITHEAEVEYIKNILKTIDNENSFGVPVVIKNMLKYCDMNENYIENIIDYDDLRKELLMILYFDHTVPKNVTKSNVLTVIDESIQGNRDNSVTFNFTSETIRIVTYKILNAKTLEGFGGLLRKYCPKRCGPVFSEVIKNLLVLPQKNETDQDANVVTNKDKLVVLLTNQIGYSPLYNNEMASFCWQPLADVNISLLTEIIGEKEFKKIEKENLGKNVLHCYRIVNKSNRHGYSNHKPNMNNIYRFTGYHDRY</sequence>
<dbReference type="EMBL" id="CAJNOW010005321">
    <property type="protein sequence ID" value="CAF1446699.1"/>
    <property type="molecule type" value="Genomic_DNA"/>
</dbReference>
<dbReference type="Gene3D" id="3.40.50.410">
    <property type="entry name" value="von Willebrand factor, type A domain"/>
    <property type="match status" value="1"/>
</dbReference>
<evidence type="ECO:0000313" key="2">
    <source>
        <dbReference type="EMBL" id="CAF2117388.1"/>
    </source>
</evidence>
<dbReference type="Pfam" id="PF05762">
    <property type="entry name" value="VWA_CoxE"/>
    <property type="match status" value="1"/>
</dbReference>
<dbReference type="EMBL" id="CAJOBI010000084">
    <property type="protein sequence ID" value="CAF3792228.1"/>
    <property type="molecule type" value="Genomic_DNA"/>
</dbReference>
<dbReference type="InterPro" id="IPR008912">
    <property type="entry name" value="Uncharacterised_CoxE"/>
</dbReference>
<proteinExistence type="predicted"/>